<comment type="subcellular location">
    <subcellularLocation>
        <location evidence="6">Cell membrane</location>
        <topology evidence="6">Multi-pass membrane protein</topology>
    </subcellularLocation>
    <subcellularLocation>
        <location evidence="1">Membrane</location>
        <topology evidence="1">Multi-pass membrane protein</topology>
    </subcellularLocation>
</comment>
<dbReference type="EMBL" id="FMVJ01000003">
    <property type="protein sequence ID" value="SCY31893.1"/>
    <property type="molecule type" value="Genomic_DNA"/>
</dbReference>
<sequence>MGSILIFLSVLLIIGVWWLSRQGLMAKPWLEQGIAADWPSTSSAAPAAAKAGLKVFLAVVGSLFALFISAYAIRMQLPDWRALPLPKVLWLNTGMLILSSLALHGAWNAARQGKDDELKIGLLAASVTTLAFLSGQLLAWRQLTTEGYVLSSNSANAFFYVLTGIHGLHLLGGLAVLGRTTARAWQGVGAERLRLSVDLCAMYWHFLLLVWLILLSILTGWAGNMIDICRQLLS</sequence>
<dbReference type="InterPro" id="IPR000298">
    <property type="entry name" value="Cyt_c_oxidase-like_su3"/>
</dbReference>
<dbReference type="SUPFAM" id="SSF81452">
    <property type="entry name" value="Cytochrome c oxidase subunit III-like"/>
    <property type="match status" value="1"/>
</dbReference>
<evidence type="ECO:0000313" key="10">
    <source>
        <dbReference type="Proteomes" id="UP000199569"/>
    </source>
</evidence>
<keyword evidence="3 6" id="KW-0812">Transmembrane</keyword>
<dbReference type="Proteomes" id="UP000199569">
    <property type="component" value="Unassembled WGS sequence"/>
</dbReference>
<feature type="transmembrane region" description="Helical" evidence="7">
    <location>
        <begin position="199"/>
        <end position="222"/>
    </location>
</feature>
<feature type="transmembrane region" description="Helical" evidence="7">
    <location>
        <begin position="158"/>
        <end position="178"/>
    </location>
</feature>
<dbReference type="GO" id="GO:0004129">
    <property type="term" value="F:cytochrome-c oxidase activity"/>
    <property type="evidence" value="ECO:0007669"/>
    <property type="project" value="InterPro"/>
</dbReference>
<gene>
    <name evidence="9" type="ORF">SAMN02927923_01145</name>
</gene>
<dbReference type="PANTHER" id="PTHR11403">
    <property type="entry name" value="CYTOCHROME C OXIDASE SUBUNIT III"/>
    <property type="match status" value="1"/>
</dbReference>
<dbReference type="GO" id="GO:0005886">
    <property type="term" value="C:plasma membrane"/>
    <property type="evidence" value="ECO:0007669"/>
    <property type="project" value="UniProtKB-SubCell"/>
</dbReference>
<evidence type="ECO:0000256" key="1">
    <source>
        <dbReference type="ARBA" id="ARBA00004141"/>
    </source>
</evidence>
<dbReference type="InterPro" id="IPR013833">
    <property type="entry name" value="Cyt_c_oxidase_su3_a-hlx"/>
</dbReference>
<evidence type="ECO:0000256" key="4">
    <source>
        <dbReference type="ARBA" id="ARBA00022989"/>
    </source>
</evidence>
<dbReference type="InterPro" id="IPR035973">
    <property type="entry name" value="Cyt_c_oxidase_su3-like_sf"/>
</dbReference>
<organism evidence="9 10">
    <name type="scientific">Microvirga guangxiensis</name>
    <dbReference type="NCBI Taxonomy" id="549386"/>
    <lineage>
        <taxon>Bacteria</taxon>
        <taxon>Pseudomonadati</taxon>
        <taxon>Pseudomonadota</taxon>
        <taxon>Alphaproteobacteria</taxon>
        <taxon>Hyphomicrobiales</taxon>
        <taxon>Methylobacteriaceae</taxon>
        <taxon>Microvirga</taxon>
    </lineage>
</organism>
<evidence type="ECO:0000256" key="7">
    <source>
        <dbReference type="SAM" id="Phobius"/>
    </source>
</evidence>
<evidence type="ECO:0000256" key="2">
    <source>
        <dbReference type="ARBA" id="ARBA00010581"/>
    </source>
</evidence>
<keyword evidence="10" id="KW-1185">Reference proteome</keyword>
<evidence type="ECO:0000313" key="9">
    <source>
        <dbReference type="EMBL" id="SCY31893.1"/>
    </source>
</evidence>
<feature type="transmembrane region" description="Helical" evidence="7">
    <location>
        <begin position="6"/>
        <end position="24"/>
    </location>
</feature>
<feature type="transmembrane region" description="Helical" evidence="7">
    <location>
        <begin position="88"/>
        <end position="108"/>
    </location>
</feature>
<feature type="transmembrane region" description="Helical" evidence="7">
    <location>
        <begin position="55"/>
        <end position="73"/>
    </location>
</feature>
<evidence type="ECO:0000256" key="6">
    <source>
        <dbReference type="RuleBase" id="RU003376"/>
    </source>
</evidence>
<name>A0A1G5EY27_9HYPH</name>
<keyword evidence="4 7" id="KW-1133">Transmembrane helix</keyword>
<evidence type="ECO:0000256" key="5">
    <source>
        <dbReference type="ARBA" id="ARBA00023136"/>
    </source>
</evidence>
<dbReference type="InterPro" id="IPR024791">
    <property type="entry name" value="Cyt_c/ubiquinol_Oxase_su3"/>
</dbReference>
<comment type="similarity">
    <text evidence="2 6">Belongs to the cytochrome c oxidase subunit 3 family.</text>
</comment>
<proteinExistence type="inferred from homology"/>
<dbReference type="RefSeq" id="WP_091132118.1">
    <property type="nucleotide sequence ID" value="NZ_FMVJ01000003.1"/>
</dbReference>
<evidence type="ECO:0000259" key="8">
    <source>
        <dbReference type="PROSITE" id="PS50253"/>
    </source>
</evidence>
<dbReference type="OrthoDB" id="9808200at2"/>
<dbReference type="STRING" id="549386.SAMN02927923_01145"/>
<dbReference type="Pfam" id="PF00510">
    <property type="entry name" value="COX3"/>
    <property type="match status" value="1"/>
</dbReference>
<keyword evidence="5 7" id="KW-0472">Membrane</keyword>
<reference evidence="9 10" key="1">
    <citation type="submission" date="2016-10" db="EMBL/GenBank/DDBJ databases">
        <authorList>
            <person name="de Groot N.N."/>
        </authorList>
    </citation>
    <scope>NUCLEOTIDE SEQUENCE [LARGE SCALE GENOMIC DNA]</scope>
    <source>
        <strain evidence="9 10">CGMCC 1.7666</strain>
    </source>
</reference>
<accession>A0A1G5EY27</accession>
<dbReference type="PANTHER" id="PTHR11403:SF10">
    <property type="entry name" value="CYTOCHROME C OXIDASE"/>
    <property type="match status" value="1"/>
</dbReference>
<dbReference type="AlphaFoldDB" id="A0A1G5EY27"/>
<evidence type="ECO:0000256" key="3">
    <source>
        <dbReference type="ARBA" id="ARBA00022692"/>
    </source>
</evidence>
<dbReference type="Gene3D" id="1.20.120.80">
    <property type="entry name" value="Cytochrome c oxidase, subunit III, four-helix bundle"/>
    <property type="match status" value="1"/>
</dbReference>
<dbReference type="GO" id="GO:0019646">
    <property type="term" value="P:aerobic electron transport chain"/>
    <property type="evidence" value="ECO:0007669"/>
    <property type="project" value="InterPro"/>
</dbReference>
<protein>
    <submittedName>
        <fullName evidence="9">Cytochrome c oxidase subunit 3</fullName>
    </submittedName>
</protein>
<dbReference type="PROSITE" id="PS50253">
    <property type="entry name" value="COX3"/>
    <property type="match status" value="1"/>
</dbReference>
<feature type="domain" description="Heme-copper oxidase subunit III family profile" evidence="8">
    <location>
        <begin position="1"/>
        <end position="223"/>
    </location>
</feature>
<feature type="transmembrane region" description="Helical" evidence="7">
    <location>
        <begin position="120"/>
        <end position="138"/>
    </location>
</feature>